<keyword evidence="1" id="KW-0472">Membrane</keyword>
<sequence length="493" mass="56832">MDIPNKNSMGSVFYYSFNFLKDVGFLLFLALLKFKLWAILGIVSAYFIISLLYIIKWKSISFYIENDSLIYNSGIFSKKNMLIHLDKITTIDLSQNLILMAFNLHKLKIDSGALSDGAEIEIILKRDCAQAFKDKLLNFSKELKLTNTENGLNEDTKDLLANYNSQLLNNSLENIPSYEISSKEILIMALTKNFFLAGLGFFFSCFAFADDVFSAFELNFDEMVNSTVNSDIFTKDIFILILLATALFIVILGFCLIVSTLTSFLKYYKFKVYKLNDHINIEYGLLEKKTYSLPINNINALTYKQSFFRRFFKLYTLEISTIGYGDESKEEAILFPIGKEEKLQAIVNDFLPHMNFTGTMNYVPKRALFRYFRWNLLYALIIILCAIWFKPIIWALLLLPIFMLSSYLSYKDSALGYNDSTLMITNGGLSLSKIILPISRIESIAKKSNFLLNRKKLCDYNIDYKCNSLSQIISIRGLDTSHFRDLEKKLDFN</sequence>
<dbReference type="PANTHER" id="PTHR34473">
    <property type="entry name" value="UPF0699 TRANSMEMBRANE PROTEIN YDBS"/>
    <property type="match status" value="1"/>
</dbReference>
<dbReference type="Proteomes" id="UP000184526">
    <property type="component" value="Unassembled WGS sequence"/>
</dbReference>
<dbReference type="PIRSF" id="PIRSF026631">
    <property type="entry name" value="UCP026631"/>
    <property type="match status" value="1"/>
</dbReference>
<gene>
    <name evidence="3" type="ORF">SAMN02745196_00957</name>
</gene>
<feature type="domain" description="YdbS-like PH" evidence="2">
    <location>
        <begin position="57"/>
        <end position="123"/>
    </location>
</feature>
<keyword evidence="4" id="KW-1185">Reference proteome</keyword>
<dbReference type="EMBL" id="FQXP01000004">
    <property type="protein sequence ID" value="SHH66943.1"/>
    <property type="molecule type" value="Genomic_DNA"/>
</dbReference>
<dbReference type="STRING" id="1121306.SAMN02745196_00957"/>
<protein>
    <submittedName>
        <fullName evidence="3">Putative membrane protein</fullName>
    </submittedName>
</protein>
<accession>A0A1M5UW50</accession>
<dbReference type="AlphaFoldDB" id="A0A1M5UW50"/>
<dbReference type="InterPro" id="IPR005182">
    <property type="entry name" value="YdbS-like_PH"/>
</dbReference>
<feature type="transmembrane region" description="Helical" evidence="1">
    <location>
        <begin position="237"/>
        <end position="265"/>
    </location>
</feature>
<feature type="transmembrane region" description="Helical" evidence="1">
    <location>
        <begin position="37"/>
        <end position="55"/>
    </location>
</feature>
<feature type="domain" description="YdbS-like PH" evidence="2">
    <location>
        <begin position="418"/>
        <end position="489"/>
    </location>
</feature>
<proteinExistence type="predicted"/>
<feature type="domain" description="YdbS-like PH" evidence="2">
    <location>
        <begin position="276"/>
        <end position="340"/>
    </location>
</feature>
<feature type="transmembrane region" description="Helical" evidence="1">
    <location>
        <begin position="12"/>
        <end position="31"/>
    </location>
</feature>
<feature type="transmembrane region" description="Helical" evidence="1">
    <location>
        <begin position="185"/>
        <end position="209"/>
    </location>
</feature>
<dbReference type="InterPro" id="IPR014529">
    <property type="entry name" value="UCP026631"/>
</dbReference>
<evidence type="ECO:0000256" key="1">
    <source>
        <dbReference type="SAM" id="Phobius"/>
    </source>
</evidence>
<keyword evidence="1" id="KW-0812">Transmembrane</keyword>
<reference evidence="3 4" key="1">
    <citation type="submission" date="2016-11" db="EMBL/GenBank/DDBJ databases">
        <authorList>
            <person name="Jaros S."/>
            <person name="Januszkiewicz K."/>
            <person name="Wedrychowicz H."/>
        </authorList>
    </citation>
    <scope>NUCLEOTIDE SEQUENCE [LARGE SCALE GENOMIC DNA]</scope>
    <source>
        <strain evidence="3 4">DSM 3089</strain>
    </source>
</reference>
<evidence type="ECO:0000313" key="3">
    <source>
        <dbReference type="EMBL" id="SHH66943.1"/>
    </source>
</evidence>
<dbReference type="PANTHER" id="PTHR34473:SF2">
    <property type="entry name" value="UPF0699 TRANSMEMBRANE PROTEIN YDBT"/>
    <property type="match status" value="1"/>
</dbReference>
<name>A0A1M5UW50_9CLOT</name>
<feature type="transmembrane region" description="Helical" evidence="1">
    <location>
        <begin position="376"/>
        <end position="402"/>
    </location>
</feature>
<dbReference type="OrthoDB" id="1932701at2"/>
<evidence type="ECO:0000313" key="4">
    <source>
        <dbReference type="Proteomes" id="UP000184526"/>
    </source>
</evidence>
<keyword evidence="1" id="KW-1133">Transmembrane helix</keyword>
<evidence type="ECO:0000259" key="2">
    <source>
        <dbReference type="Pfam" id="PF03703"/>
    </source>
</evidence>
<dbReference type="Pfam" id="PF03703">
    <property type="entry name" value="bPH_2"/>
    <property type="match status" value="3"/>
</dbReference>
<dbReference type="RefSeq" id="WP_072830641.1">
    <property type="nucleotide sequence ID" value="NZ_FQXP01000004.1"/>
</dbReference>
<organism evidence="3 4">
    <name type="scientific">Clostridium collagenovorans DSM 3089</name>
    <dbReference type="NCBI Taxonomy" id="1121306"/>
    <lineage>
        <taxon>Bacteria</taxon>
        <taxon>Bacillati</taxon>
        <taxon>Bacillota</taxon>
        <taxon>Clostridia</taxon>
        <taxon>Eubacteriales</taxon>
        <taxon>Clostridiaceae</taxon>
        <taxon>Clostridium</taxon>
    </lineage>
</organism>